<accession>A0A5B7XW90</accession>
<name>A0A5B7XW90_LEVBR</name>
<keyword evidence="1" id="KW-1133">Transmembrane helix</keyword>
<keyword evidence="1" id="KW-0472">Membrane</keyword>
<evidence type="ECO:0000313" key="2">
    <source>
        <dbReference type="EMBL" id="QCZ52147.1"/>
    </source>
</evidence>
<dbReference type="RefSeq" id="WP_139592510.1">
    <property type="nucleotide sequence ID" value="NZ_JXUG01000016.1"/>
</dbReference>
<organism evidence="2 3">
    <name type="scientific">Levilactobacillus brevis</name>
    <name type="common">Lactobacillus brevis</name>
    <dbReference type="NCBI Taxonomy" id="1580"/>
    <lineage>
        <taxon>Bacteria</taxon>
        <taxon>Bacillati</taxon>
        <taxon>Bacillota</taxon>
        <taxon>Bacilli</taxon>
        <taxon>Lactobacillales</taxon>
        <taxon>Lactobacillaceae</taxon>
        <taxon>Levilactobacillus</taxon>
    </lineage>
</organism>
<proteinExistence type="predicted"/>
<feature type="transmembrane region" description="Helical" evidence="1">
    <location>
        <begin position="51"/>
        <end position="70"/>
    </location>
</feature>
<reference evidence="2 3" key="1">
    <citation type="submission" date="2018-07" db="EMBL/GenBank/DDBJ databases">
        <authorList>
            <person name="Feyereisen M."/>
        </authorList>
    </citation>
    <scope>NUCLEOTIDE SEQUENCE [LARGE SCALE GENOMIC DNA]</scope>
    <source>
        <strain evidence="2 3">UCCLBBS449</strain>
    </source>
</reference>
<evidence type="ECO:0000256" key="1">
    <source>
        <dbReference type="SAM" id="Phobius"/>
    </source>
</evidence>
<dbReference type="EMBL" id="CP031198">
    <property type="protein sequence ID" value="QCZ52147.1"/>
    <property type="molecule type" value="Genomic_DNA"/>
</dbReference>
<protein>
    <submittedName>
        <fullName evidence="2">Uncharacterized protein</fullName>
    </submittedName>
</protein>
<keyword evidence="1" id="KW-0812">Transmembrane</keyword>
<evidence type="ECO:0000313" key="3">
    <source>
        <dbReference type="Proteomes" id="UP000307074"/>
    </source>
</evidence>
<dbReference type="Proteomes" id="UP000307074">
    <property type="component" value="Chromosome"/>
</dbReference>
<dbReference type="AlphaFoldDB" id="A0A5B7XW90"/>
<gene>
    <name evidence="2" type="ORF">UCCLBBS449_0150</name>
</gene>
<sequence length="83" mass="9645">MMLKSEWQFLKQHKMMLVVMYDADRTYRRPCWAIGWRGSKAAVISTNTATPAAWLAMISMTIGFNLLIILKFHLEMKRQPLGV</sequence>